<dbReference type="CDD" id="cd17476">
    <property type="entry name" value="MFS_Amf1_MDR_like"/>
    <property type="match status" value="1"/>
</dbReference>
<accession>A0A2P6N9N1</accession>
<dbReference type="OrthoDB" id="2130629at2759"/>
<feature type="transmembrane region" description="Helical" evidence="6">
    <location>
        <begin position="157"/>
        <end position="181"/>
    </location>
</feature>
<dbReference type="PANTHER" id="PTHR42718:SF1">
    <property type="entry name" value="LOW AFFINITY AMMONIUM TRANSPORTER"/>
    <property type="match status" value="1"/>
</dbReference>
<gene>
    <name evidence="8" type="ORF">PROFUN_10694</name>
</gene>
<feature type="transmembrane region" description="Helical" evidence="6">
    <location>
        <begin position="219"/>
        <end position="239"/>
    </location>
</feature>
<dbReference type="GO" id="GO:0016020">
    <property type="term" value="C:membrane"/>
    <property type="evidence" value="ECO:0007669"/>
    <property type="project" value="UniProtKB-SubCell"/>
</dbReference>
<evidence type="ECO:0000256" key="3">
    <source>
        <dbReference type="ARBA" id="ARBA00022989"/>
    </source>
</evidence>
<evidence type="ECO:0000259" key="7">
    <source>
        <dbReference type="PROSITE" id="PS50850"/>
    </source>
</evidence>
<comment type="subcellular location">
    <subcellularLocation>
        <location evidence="1">Membrane</location>
        <topology evidence="1">Multi-pass membrane protein</topology>
    </subcellularLocation>
</comment>
<dbReference type="Gene3D" id="1.20.1250.20">
    <property type="entry name" value="MFS general substrate transporter like domains"/>
    <property type="match status" value="2"/>
</dbReference>
<evidence type="ECO:0000256" key="2">
    <source>
        <dbReference type="ARBA" id="ARBA00022692"/>
    </source>
</evidence>
<reference evidence="8 9" key="1">
    <citation type="journal article" date="2018" name="Genome Biol. Evol.">
        <title>Multiple Roots of Fruiting Body Formation in Amoebozoa.</title>
        <authorList>
            <person name="Hillmann F."/>
            <person name="Forbes G."/>
            <person name="Novohradska S."/>
            <person name="Ferling I."/>
            <person name="Riege K."/>
            <person name="Groth M."/>
            <person name="Westermann M."/>
            <person name="Marz M."/>
            <person name="Spaller T."/>
            <person name="Winckler T."/>
            <person name="Schaap P."/>
            <person name="Glockner G."/>
        </authorList>
    </citation>
    <scope>NUCLEOTIDE SEQUENCE [LARGE SCALE GENOMIC DNA]</scope>
    <source>
        <strain evidence="8 9">Jena</strain>
    </source>
</reference>
<feature type="transmembrane region" description="Helical" evidence="6">
    <location>
        <begin position="354"/>
        <end position="374"/>
    </location>
</feature>
<dbReference type="InterPro" id="IPR011701">
    <property type="entry name" value="MFS"/>
</dbReference>
<sequence>MATPHATENEGGRPSIFNSATHEIVFVSTIIFAQLLTQAGLGMFIIPLQIIGEEVHVTDIGQLSWFAAAYSLTSGIFILITGRLEEGDVFGHRKLLVIGYLWFCLTSIAVGMAGFVKGAVYLSIFRALQGIGPATILPNGIALLARSYPPGKRKASVFSLLGASAPSGFIVGGVFGGLFAQLVWWPYAQWLLAATCFALSISAHFSTPKELRGAVQPEGKIDILGAVLAVASLVLVVYAFNEGPATSWGNYYVFVPLIVGVLVIAGFFVYETFAAQPIMPPSVWTQSGFPGVLLCIALGWSSFGIWVFYIVQIMEVIRGATPLLAVAQMSPVIVGGLLASLVVAKLHHRLAPRYLMAIAMTGFCAANILCATVPADQIYWGQIFVATLIAPFGMDVSFPAASLIVSDSIKIEQQGVAASLVSTVLNVAVSLGLGLGGTIESKTNEDGENPLKGFHNAFYLGVALSGLGFVCAFVFCGTGKELPEEGVILRFQPNSMGHWFLTPPVKVGTVGYCIQCGGCTDECLIGSDSGHTNRYFFECHQEVTLYASPGPAGNGSLELQEISDVNVTAGEIYRNIEAVRYVYESSHPQLFNDTTISPVYHYAVPGEIFNFTSVQEIPYLQAEDTISFEYYSHYRYTFNNATVPFGSAVICTPADVITVVTYYPHFWTHESEVSIIQERGTCHTFNQGSDPQGPTRLSISSSSSPSETTSDTLSTSTISSTFNSSTVLTTSETSSSSLTSVAPTRADSSSTRNAAAMCHVFVFCLLCLVLG</sequence>
<evidence type="ECO:0000256" key="6">
    <source>
        <dbReference type="SAM" id="Phobius"/>
    </source>
</evidence>
<organism evidence="8 9">
    <name type="scientific">Planoprotostelium fungivorum</name>
    <dbReference type="NCBI Taxonomy" id="1890364"/>
    <lineage>
        <taxon>Eukaryota</taxon>
        <taxon>Amoebozoa</taxon>
        <taxon>Evosea</taxon>
        <taxon>Variosea</taxon>
        <taxon>Cavosteliida</taxon>
        <taxon>Cavosteliaceae</taxon>
        <taxon>Planoprotostelium</taxon>
    </lineage>
</organism>
<feature type="transmembrane region" description="Helical" evidence="6">
    <location>
        <begin position="457"/>
        <end position="476"/>
    </location>
</feature>
<protein>
    <recommendedName>
        <fullName evidence="7">Major facilitator superfamily (MFS) profile domain-containing protein</fullName>
    </recommendedName>
</protein>
<feature type="compositionally biased region" description="Polar residues" evidence="5">
    <location>
        <begin position="685"/>
        <end position="697"/>
    </location>
</feature>
<dbReference type="PANTHER" id="PTHR42718">
    <property type="entry name" value="MAJOR FACILITATOR SUPERFAMILY MULTIDRUG TRANSPORTER MFSC"/>
    <property type="match status" value="1"/>
</dbReference>
<proteinExistence type="predicted"/>
<dbReference type="SUPFAM" id="SSF103473">
    <property type="entry name" value="MFS general substrate transporter"/>
    <property type="match status" value="1"/>
</dbReference>
<evidence type="ECO:0000256" key="5">
    <source>
        <dbReference type="SAM" id="MobiDB-lite"/>
    </source>
</evidence>
<feature type="transmembrane region" description="Helical" evidence="6">
    <location>
        <begin position="24"/>
        <end position="51"/>
    </location>
</feature>
<feature type="transmembrane region" description="Helical" evidence="6">
    <location>
        <begin position="416"/>
        <end position="437"/>
    </location>
</feature>
<dbReference type="InParanoid" id="A0A2P6N9N1"/>
<feature type="transmembrane region" description="Helical" evidence="6">
    <location>
        <begin position="291"/>
        <end position="311"/>
    </location>
</feature>
<feature type="transmembrane region" description="Helical" evidence="6">
    <location>
        <begin position="187"/>
        <end position="207"/>
    </location>
</feature>
<dbReference type="InterPro" id="IPR020846">
    <property type="entry name" value="MFS_dom"/>
</dbReference>
<evidence type="ECO:0000313" key="9">
    <source>
        <dbReference type="Proteomes" id="UP000241769"/>
    </source>
</evidence>
<dbReference type="GO" id="GO:0022857">
    <property type="term" value="F:transmembrane transporter activity"/>
    <property type="evidence" value="ECO:0007669"/>
    <property type="project" value="InterPro"/>
</dbReference>
<name>A0A2P6N9N1_9EUKA</name>
<feature type="domain" description="Major facilitator superfamily (MFS) profile" evidence="7">
    <location>
        <begin position="26"/>
        <end position="480"/>
    </location>
</feature>
<feature type="transmembrane region" description="Helical" evidence="6">
    <location>
        <begin position="380"/>
        <end position="404"/>
    </location>
</feature>
<keyword evidence="3 6" id="KW-1133">Transmembrane helix</keyword>
<comment type="caution">
    <text evidence="8">The sequence shown here is derived from an EMBL/GenBank/DDBJ whole genome shotgun (WGS) entry which is preliminary data.</text>
</comment>
<feature type="transmembrane region" description="Helical" evidence="6">
    <location>
        <begin position="63"/>
        <end position="83"/>
    </location>
</feature>
<dbReference type="EMBL" id="MDYQ01000142">
    <property type="protein sequence ID" value="PRP80639.1"/>
    <property type="molecule type" value="Genomic_DNA"/>
</dbReference>
<keyword evidence="2 6" id="KW-0812">Transmembrane</keyword>
<feature type="transmembrane region" description="Helical" evidence="6">
    <location>
        <begin position="251"/>
        <end position="270"/>
    </location>
</feature>
<feature type="transmembrane region" description="Helical" evidence="6">
    <location>
        <begin position="323"/>
        <end position="342"/>
    </location>
</feature>
<keyword evidence="9" id="KW-1185">Reference proteome</keyword>
<evidence type="ECO:0000313" key="8">
    <source>
        <dbReference type="EMBL" id="PRP80639.1"/>
    </source>
</evidence>
<keyword evidence="4 6" id="KW-0472">Membrane</keyword>
<feature type="compositionally biased region" description="Low complexity" evidence="5">
    <location>
        <begin position="698"/>
        <end position="717"/>
    </location>
</feature>
<feature type="region of interest" description="Disordered" evidence="5">
    <location>
        <begin position="685"/>
        <end position="717"/>
    </location>
</feature>
<dbReference type="Pfam" id="PF07690">
    <property type="entry name" value="MFS_1"/>
    <property type="match status" value="1"/>
</dbReference>
<evidence type="ECO:0000256" key="1">
    <source>
        <dbReference type="ARBA" id="ARBA00004141"/>
    </source>
</evidence>
<dbReference type="AlphaFoldDB" id="A0A2P6N9N1"/>
<feature type="transmembrane region" description="Helical" evidence="6">
    <location>
        <begin position="95"/>
        <end position="115"/>
    </location>
</feature>
<dbReference type="Proteomes" id="UP000241769">
    <property type="component" value="Unassembled WGS sequence"/>
</dbReference>
<dbReference type="PROSITE" id="PS50850">
    <property type="entry name" value="MFS"/>
    <property type="match status" value="1"/>
</dbReference>
<evidence type="ECO:0000256" key="4">
    <source>
        <dbReference type="ARBA" id="ARBA00023136"/>
    </source>
</evidence>
<dbReference type="InterPro" id="IPR036259">
    <property type="entry name" value="MFS_trans_sf"/>
</dbReference>